<evidence type="ECO:0000256" key="4">
    <source>
        <dbReference type="ARBA" id="ARBA00022490"/>
    </source>
</evidence>
<evidence type="ECO:0000256" key="5">
    <source>
        <dbReference type="ARBA" id="ARBA00022679"/>
    </source>
</evidence>
<evidence type="ECO:0000256" key="9">
    <source>
        <dbReference type="ARBA" id="ARBA00022840"/>
    </source>
</evidence>
<evidence type="ECO:0000256" key="6">
    <source>
        <dbReference type="ARBA" id="ARBA00022723"/>
    </source>
</evidence>
<comment type="catalytic activity">
    <reaction evidence="2">
        <text>a ribonucleoside 5'-diphosphate + ATP = a ribonucleoside 5'-triphosphate + ADP</text>
        <dbReference type="Rhea" id="RHEA:18113"/>
        <dbReference type="ChEBI" id="CHEBI:30616"/>
        <dbReference type="ChEBI" id="CHEBI:57930"/>
        <dbReference type="ChEBI" id="CHEBI:61557"/>
        <dbReference type="ChEBI" id="CHEBI:456216"/>
        <dbReference type="EC" id="2.7.4.6"/>
    </reaction>
</comment>
<keyword evidence="17" id="KW-1185">Reference proteome</keyword>
<evidence type="ECO:0000256" key="14">
    <source>
        <dbReference type="RuleBase" id="RU004013"/>
    </source>
</evidence>
<evidence type="ECO:0000256" key="3">
    <source>
        <dbReference type="ARBA" id="ARBA00008142"/>
    </source>
</evidence>
<sequence>MKSIILQLLARFWCIVFLFSVFFPTRSKSNGSIGKEITLALIKPDGLVGNYSDRIKDIILESGFHILRETALQLDEDTAATFYVEHSSRSFFSSLIKYITSGPMWVMALEKENAVADWRALIGPTDARKAKITHPDSIRAMCGLDLEKNCVHGSDSPQSAQREISFFFKDVFSGGFITKHDEL</sequence>
<dbReference type="STRING" id="3775.A0A1Q3B0C5"/>
<feature type="active site" description="Pros-phosphohistidine intermediate" evidence="12">
    <location>
        <position position="152"/>
    </location>
</feature>
<dbReference type="Pfam" id="PF00334">
    <property type="entry name" value="NDK"/>
    <property type="match status" value="1"/>
</dbReference>
<keyword evidence="4" id="KW-0963">Cytoplasm</keyword>
<dbReference type="InterPro" id="IPR001564">
    <property type="entry name" value="Nucleoside_diP_kinase"/>
</dbReference>
<evidence type="ECO:0000256" key="11">
    <source>
        <dbReference type="ARBA" id="ARBA00023080"/>
    </source>
</evidence>
<dbReference type="Proteomes" id="UP000187406">
    <property type="component" value="Unassembled WGS sequence"/>
</dbReference>
<feature type="binding site" evidence="12">
    <location>
        <position position="149"/>
    </location>
    <ligand>
        <name>ATP</name>
        <dbReference type="ChEBI" id="CHEBI:30616"/>
    </ligand>
</feature>
<feature type="binding site" evidence="12">
    <location>
        <position position="125"/>
    </location>
    <ligand>
        <name>ATP</name>
        <dbReference type="ChEBI" id="CHEBI:30616"/>
    </ligand>
</feature>
<evidence type="ECO:0000259" key="15">
    <source>
        <dbReference type="SMART" id="SM00562"/>
    </source>
</evidence>
<comment type="caution">
    <text evidence="16">The sequence shown here is derived from an EMBL/GenBank/DDBJ whole genome shotgun (WGS) entry which is preliminary data.</text>
</comment>
<dbReference type="InParanoid" id="A0A1Q3B0C5"/>
<dbReference type="SMART" id="SM00562">
    <property type="entry name" value="NDK"/>
    <property type="match status" value="1"/>
</dbReference>
<dbReference type="EC" id="2.7.4.6" evidence="14"/>
<feature type="binding site" evidence="12">
    <location>
        <position position="119"/>
    </location>
    <ligand>
        <name>ATP</name>
        <dbReference type="ChEBI" id="CHEBI:30616"/>
    </ligand>
</feature>
<keyword evidence="8 14" id="KW-0418">Kinase</keyword>
<feature type="binding site" evidence="12">
    <location>
        <position position="139"/>
    </location>
    <ligand>
        <name>ATP</name>
        <dbReference type="ChEBI" id="CHEBI:30616"/>
    </ligand>
</feature>
<evidence type="ECO:0000256" key="2">
    <source>
        <dbReference type="ARBA" id="ARBA00000937"/>
    </source>
</evidence>
<accession>A0A1Q3B0C5</accession>
<dbReference type="EMBL" id="BDDD01000199">
    <property type="protein sequence ID" value="GAV61429.1"/>
    <property type="molecule type" value="Genomic_DNA"/>
</dbReference>
<dbReference type="GO" id="GO:0006241">
    <property type="term" value="P:CTP biosynthetic process"/>
    <property type="evidence" value="ECO:0007669"/>
    <property type="project" value="InterPro"/>
</dbReference>
<evidence type="ECO:0000256" key="12">
    <source>
        <dbReference type="PROSITE-ProRule" id="PRU00706"/>
    </source>
</evidence>
<comment type="catalytic activity">
    <reaction evidence="1 14">
        <text>a 2'-deoxyribonucleoside 5'-diphosphate + ATP = a 2'-deoxyribonucleoside 5'-triphosphate + ADP</text>
        <dbReference type="Rhea" id="RHEA:44640"/>
        <dbReference type="ChEBI" id="CHEBI:30616"/>
        <dbReference type="ChEBI" id="CHEBI:61560"/>
        <dbReference type="ChEBI" id="CHEBI:73316"/>
        <dbReference type="ChEBI" id="CHEBI:456216"/>
        <dbReference type="EC" id="2.7.4.6"/>
    </reaction>
</comment>
<evidence type="ECO:0000256" key="7">
    <source>
        <dbReference type="ARBA" id="ARBA00022741"/>
    </source>
</evidence>
<evidence type="ECO:0000256" key="13">
    <source>
        <dbReference type="RuleBase" id="RU004011"/>
    </source>
</evidence>
<dbReference type="PRINTS" id="PR01243">
    <property type="entry name" value="NUCDPKINASE"/>
</dbReference>
<protein>
    <recommendedName>
        <fullName evidence="14">Nucleoside diphosphate kinase</fullName>
        <ecNumber evidence="14">2.7.4.6</ecNumber>
    </recommendedName>
</protein>
<proteinExistence type="inferred from homology"/>
<feature type="binding site" evidence="12">
    <location>
        <position position="43"/>
    </location>
    <ligand>
        <name>ATP</name>
        <dbReference type="ChEBI" id="CHEBI:30616"/>
    </ligand>
</feature>
<evidence type="ECO:0000256" key="8">
    <source>
        <dbReference type="ARBA" id="ARBA00022777"/>
    </source>
</evidence>
<dbReference type="GO" id="GO:0006183">
    <property type="term" value="P:GTP biosynthetic process"/>
    <property type="evidence" value="ECO:0007669"/>
    <property type="project" value="InterPro"/>
</dbReference>
<dbReference type="PROSITE" id="PS00469">
    <property type="entry name" value="NDPK"/>
    <property type="match status" value="1"/>
</dbReference>
<evidence type="ECO:0000313" key="16">
    <source>
        <dbReference type="EMBL" id="GAV61429.1"/>
    </source>
</evidence>
<dbReference type="InterPro" id="IPR023005">
    <property type="entry name" value="Nucleoside_diP_kinase_AS"/>
</dbReference>
<dbReference type="GO" id="GO:0046872">
    <property type="term" value="F:metal ion binding"/>
    <property type="evidence" value="ECO:0007669"/>
    <property type="project" value="UniProtKB-KW"/>
</dbReference>
<dbReference type="AlphaFoldDB" id="A0A1Q3B0C5"/>
<keyword evidence="5 14" id="KW-0808">Transferase</keyword>
<dbReference type="PANTHER" id="PTHR46161">
    <property type="entry name" value="NUCLEOSIDE DIPHOSPHATE KINASE"/>
    <property type="match status" value="1"/>
</dbReference>
<dbReference type="Gene3D" id="3.30.70.141">
    <property type="entry name" value="Nucleoside diphosphate kinase-like domain"/>
    <property type="match status" value="1"/>
</dbReference>
<dbReference type="GO" id="GO:0005524">
    <property type="term" value="F:ATP binding"/>
    <property type="evidence" value="ECO:0007669"/>
    <property type="project" value="UniProtKB-KW"/>
</dbReference>
<dbReference type="GO" id="GO:0004550">
    <property type="term" value="F:nucleoside diphosphate kinase activity"/>
    <property type="evidence" value="ECO:0007669"/>
    <property type="project" value="UniProtKB-EC"/>
</dbReference>
<dbReference type="PROSITE" id="PS51374">
    <property type="entry name" value="NDPK_LIKE"/>
    <property type="match status" value="1"/>
</dbReference>
<keyword evidence="6" id="KW-0479">Metal-binding</keyword>
<dbReference type="OrthoDB" id="2162449at2759"/>
<name>A0A1Q3B0C5_CEPFO</name>
<gene>
    <name evidence="16" type="ORF">CFOL_v3_04956</name>
</gene>
<reference evidence="17" key="1">
    <citation type="submission" date="2016-04" db="EMBL/GenBank/DDBJ databases">
        <title>Cephalotus genome sequencing.</title>
        <authorList>
            <person name="Fukushima K."/>
            <person name="Hasebe M."/>
            <person name="Fang X."/>
        </authorList>
    </citation>
    <scope>NUCLEOTIDE SEQUENCE [LARGE SCALE GENOMIC DNA]</scope>
    <source>
        <strain evidence="17">cv. St1</strain>
    </source>
</reference>
<dbReference type="PANTHER" id="PTHR46161:SF3">
    <property type="entry name" value="NUCLEOSIDE DIPHOSPHATE KINASE DDB_G0292928-RELATED"/>
    <property type="match status" value="1"/>
</dbReference>
<evidence type="ECO:0000313" key="17">
    <source>
        <dbReference type="Proteomes" id="UP000187406"/>
    </source>
</evidence>
<keyword evidence="9 14" id="KW-0067">ATP-binding</keyword>
<dbReference type="InterPro" id="IPR034907">
    <property type="entry name" value="NDK-like_dom"/>
</dbReference>
<keyword evidence="11" id="KW-0546">Nucleotide metabolism</keyword>
<keyword evidence="7 14" id="KW-0547">Nucleotide-binding</keyword>
<dbReference type="FunCoup" id="A0A1Q3B0C5">
    <property type="interactions" value="862"/>
</dbReference>
<dbReference type="SUPFAM" id="SSF54919">
    <property type="entry name" value="Nucleoside diphosphate kinase, NDK"/>
    <property type="match status" value="1"/>
</dbReference>
<evidence type="ECO:0000256" key="10">
    <source>
        <dbReference type="ARBA" id="ARBA00022842"/>
    </source>
</evidence>
<evidence type="ECO:0000256" key="1">
    <source>
        <dbReference type="ARBA" id="ARBA00000082"/>
    </source>
</evidence>
<comment type="similarity">
    <text evidence="3 12 13">Belongs to the NDK family.</text>
</comment>
<dbReference type="InterPro" id="IPR036850">
    <property type="entry name" value="NDK-like_dom_sf"/>
</dbReference>
<dbReference type="GO" id="GO:0006228">
    <property type="term" value="P:UTP biosynthetic process"/>
    <property type="evidence" value="ECO:0007669"/>
    <property type="project" value="InterPro"/>
</dbReference>
<feature type="binding site" evidence="12">
    <location>
        <position position="91"/>
    </location>
    <ligand>
        <name>ATP</name>
        <dbReference type="ChEBI" id="CHEBI:30616"/>
    </ligand>
</feature>
<keyword evidence="10" id="KW-0460">Magnesium</keyword>
<organism evidence="16 17">
    <name type="scientific">Cephalotus follicularis</name>
    <name type="common">Albany pitcher plant</name>
    <dbReference type="NCBI Taxonomy" id="3775"/>
    <lineage>
        <taxon>Eukaryota</taxon>
        <taxon>Viridiplantae</taxon>
        <taxon>Streptophyta</taxon>
        <taxon>Embryophyta</taxon>
        <taxon>Tracheophyta</taxon>
        <taxon>Spermatophyta</taxon>
        <taxon>Magnoliopsida</taxon>
        <taxon>eudicotyledons</taxon>
        <taxon>Gunneridae</taxon>
        <taxon>Pentapetalae</taxon>
        <taxon>rosids</taxon>
        <taxon>fabids</taxon>
        <taxon>Oxalidales</taxon>
        <taxon>Cephalotaceae</taxon>
        <taxon>Cephalotus</taxon>
    </lineage>
</organism>
<feature type="domain" description="Nucleoside diphosphate kinase-like" evidence="15">
    <location>
        <begin position="35"/>
        <end position="174"/>
    </location>
</feature>